<feature type="binding site" evidence="5">
    <location>
        <position position="317"/>
    </location>
    <ligand>
        <name>S-adenosyl-L-methionine</name>
        <dbReference type="ChEBI" id="CHEBI:59789"/>
    </ligand>
</feature>
<protein>
    <recommendedName>
        <fullName evidence="6">SAM-dependent MTase RsmB/NOP-type domain-containing protein</fullName>
    </recommendedName>
</protein>
<dbReference type="GO" id="GO:0070475">
    <property type="term" value="P:rRNA base methylation"/>
    <property type="evidence" value="ECO:0007669"/>
    <property type="project" value="TreeGrafter"/>
</dbReference>
<evidence type="ECO:0000256" key="4">
    <source>
        <dbReference type="ARBA" id="ARBA00022884"/>
    </source>
</evidence>
<dbReference type="GO" id="GO:0005730">
    <property type="term" value="C:nucleolus"/>
    <property type="evidence" value="ECO:0007669"/>
    <property type="project" value="TreeGrafter"/>
</dbReference>
<dbReference type="InterPro" id="IPR023267">
    <property type="entry name" value="RCMT"/>
</dbReference>
<dbReference type="InterPro" id="IPR029063">
    <property type="entry name" value="SAM-dependent_MTases_sf"/>
</dbReference>
<keyword evidence="1 5" id="KW-0489">Methyltransferase</keyword>
<dbReference type="EMBL" id="BRYA01000204">
    <property type="protein sequence ID" value="GMI44024.1"/>
    <property type="molecule type" value="Genomic_DNA"/>
</dbReference>
<accession>A0A9W7GHC0</accession>
<evidence type="ECO:0000313" key="8">
    <source>
        <dbReference type="Proteomes" id="UP001165065"/>
    </source>
</evidence>
<dbReference type="InterPro" id="IPR049561">
    <property type="entry name" value="NSUN5_7_fdxn-like"/>
</dbReference>
<feature type="binding site" evidence="5">
    <location>
        <begin position="244"/>
        <end position="250"/>
    </location>
    <ligand>
        <name>S-adenosyl-L-methionine</name>
        <dbReference type="ChEBI" id="CHEBI:59789"/>
    </ligand>
</feature>
<dbReference type="PANTHER" id="PTHR22807:SF4">
    <property type="entry name" value="28S RRNA (CYTOSINE-C(5))-METHYLTRANSFERASE"/>
    <property type="match status" value="1"/>
</dbReference>
<gene>
    <name evidence="7" type="ORF">TrCOL_g2844</name>
</gene>
<feature type="binding site" evidence="5">
    <location>
        <position position="298"/>
    </location>
    <ligand>
        <name>S-adenosyl-L-methionine</name>
        <dbReference type="ChEBI" id="CHEBI:59789"/>
    </ligand>
</feature>
<keyword evidence="2 5" id="KW-0808">Transferase</keyword>
<dbReference type="Pfam" id="PF21148">
    <property type="entry name" value="NSUN5_fdxn-like"/>
    <property type="match status" value="1"/>
</dbReference>
<keyword evidence="3 5" id="KW-0949">S-adenosyl-L-methionine</keyword>
<dbReference type="PANTHER" id="PTHR22807">
    <property type="entry name" value="NOP2 YEAST -RELATED NOL1/NOP2/FMU SUN DOMAIN-CONTAINING"/>
    <property type="match status" value="1"/>
</dbReference>
<comment type="caution">
    <text evidence="7">The sequence shown here is derived from an EMBL/GenBank/DDBJ whole genome shotgun (WGS) entry which is preliminary data.</text>
</comment>
<dbReference type="InterPro" id="IPR001678">
    <property type="entry name" value="MeTrfase_RsmB-F_NOP2_dom"/>
</dbReference>
<organism evidence="7 8">
    <name type="scientific">Triparma columacea</name>
    <dbReference type="NCBI Taxonomy" id="722753"/>
    <lineage>
        <taxon>Eukaryota</taxon>
        <taxon>Sar</taxon>
        <taxon>Stramenopiles</taxon>
        <taxon>Ochrophyta</taxon>
        <taxon>Bolidophyceae</taxon>
        <taxon>Parmales</taxon>
        <taxon>Triparmaceae</taxon>
        <taxon>Triparma</taxon>
    </lineage>
</organism>
<evidence type="ECO:0000256" key="2">
    <source>
        <dbReference type="ARBA" id="ARBA00022679"/>
    </source>
</evidence>
<dbReference type="Proteomes" id="UP001165065">
    <property type="component" value="Unassembled WGS sequence"/>
</dbReference>
<evidence type="ECO:0000256" key="1">
    <source>
        <dbReference type="ARBA" id="ARBA00022603"/>
    </source>
</evidence>
<evidence type="ECO:0000259" key="6">
    <source>
        <dbReference type="PROSITE" id="PS51686"/>
    </source>
</evidence>
<dbReference type="AlphaFoldDB" id="A0A9W7GHC0"/>
<keyword evidence="4 5" id="KW-0694">RNA-binding</keyword>
<feature type="binding site" evidence="5">
    <location>
        <position position="270"/>
    </location>
    <ligand>
        <name>S-adenosyl-L-methionine</name>
        <dbReference type="ChEBI" id="CHEBI:59789"/>
    </ligand>
</feature>
<dbReference type="Gene3D" id="3.40.50.150">
    <property type="entry name" value="Vaccinia Virus protein VP39"/>
    <property type="match status" value="1"/>
</dbReference>
<name>A0A9W7GHC0_9STRA</name>
<dbReference type="InterPro" id="IPR049560">
    <property type="entry name" value="MeTrfase_RsmB-F_NOP2_cat"/>
</dbReference>
<sequence length="547" mass="60088">MARNAQNLIDIATNILLTNEREHSTGLKNLLYDAKVAAGQRSMLFAMVNGAFKERDQLFAVADEEGLMDAVALPSSLLPNPLPKRDFTELQVVLYEALLGSRRVRGTSAIVDLVKGRKASLQKTLASRRKRGATNKYVPKVQMPRYVRVNYLLSSDAEAEEHLKSYGYDFVPKFSTSSDNTVNVAKNCAQWDPVVPGLFALAPGTSMHGDELVESGALVLQDRSSCLTALALSPPPDAKCVDTCSAPGNKTMHVASLMGPNATGSVSAFERSHQRYLTLERRIGVQGGEGFVKPIERDFMSVDVNSEFQDVTHIIIDPSCSGSGLVASYGAGTKVELGEDENDIVTSNGVDEETVLELARAQTELILHAMQLPSAKTIAYSTCSVHRTENEDVVLNVLNSNPDWECVPAVPKWPHRGLDIEEFKSFASNVCRADYEKDSTNGFFVARFEKKEKDEVAKNDKVVPKDVEKDAVEDATSAVDISIKKLTRAVKKMVKEAGELKVKKVRKRLAAEFKIDAKVAKKRLKEVVQASSKLEIDGKKVKLRKED</sequence>
<dbReference type="GO" id="GO:0008173">
    <property type="term" value="F:RNA methyltransferase activity"/>
    <property type="evidence" value="ECO:0007669"/>
    <property type="project" value="InterPro"/>
</dbReference>
<keyword evidence="8" id="KW-1185">Reference proteome</keyword>
<dbReference type="GO" id="GO:0003723">
    <property type="term" value="F:RNA binding"/>
    <property type="evidence" value="ECO:0007669"/>
    <property type="project" value="UniProtKB-UniRule"/>
</dbReference>
<feature type="domain" description="SAM-dependent MTase RsmB/NOP-type" evidence="6">
    <location>
        <begin position="135"/>
        <end position="451"/>
    </location>
</feature>
<dbReference type="PROSITE" id="PS51686">
    <property type="entry name" value="SAM_MT_RSMB_NOP"/>
    <property type="match status" value="1"/>
</dbReference>
<dbReference type="Pfam" id="PF01189">
    <property type="entry name" value="Methyltr_RsmB-F"/>
    <property type="match status" value="1"/>
</dbReference>
<comment type="similarity">
    <text evidence="5">Belongs to the class I-like SAM-binding methyltransferase superfamily. RsmB/NOP family.</text>
</comment>
<evidence type="ECO:0000256" key="5">
    <source>
        <dbReference type="PROSITE-ProRule" id="PRU01023"/>
    </source>
</evidence>
<feature type="active site" description="Nucleophile" evidence="5">
    <location>
        <position position="383"/>
    </location>
</feature>
<dbReference type="PRINTS" id="PR02008">
    <property type="entry name" value="RCMTFAMILY"/>
</dbReference>
<reference evidence="8" key="1">
    <citation type="journal article" date="2023" name="Commun. Biol.">
        <title>Genome analysis of Parmales, the sister group of diatoms, reveals the evolutionary specialization of diatoms from phago-mixotrophs to photoautotrophs.</title>
        <authorList>
            <person name="Ban H."/>
            <person name="Sato S."/>
            <person name="Yoshikawa S."/>
            <person name="Yamada K."/>
            <person name="Nakamura Y."/>
            <person name="Ichinomiya M."/>
            <person name="Sato N."/>
            <person name="Blanc-Mathieu R."/>
            <person name="Endo H."/>
            <person name="Kuwata A."/>
            <person name="Ogata H."/>
        </authorList>
    </citation>
    <scope>NUCLEOTIDE SEQUENCE [LARGE SCALE GENOMIC DNA]</scope>
</reference>
<dbReference type="OrthoDB" id="435282at2759"/>
<evidence type="ECO:0000256" key="3">
    <source>
        <dbReference type="ARBA" id="ARBA00022691"/>
    </source>
</evidence>
<evidence type="ECO:0000313" key="7">
    <source>
        <dbReference type="EMBL" id="GMI44024.1"/>
    </source>
</evidence>
<proteinExistence type="inferred from homology"/>
<dbReference type="Gene3D" id="3.30.70.1170">
    <property type="entry name" value="Sun protein, domain 3"/>
    <property type="match status" value="1"/>
</dbReference>
<dbReference type="SUPFAM" id="SSF53335">
    <property type="entry name" value="S-adenosyl-L-methionine-dependent methyltransferases"/>
    <property type="match status" value="1"/>
</dbReference>